<evidence type="ECO:0000256" key="2">
    <source>
        <dbReference type="SAM" id="MobiDB-lite"/>
    </source>
</evidence>
<dbReference type="PANTHER" id="PTHR33164:SF43">
    <property type="entry name" value="HTH-TYPE TRANSCRIPTIONAL REPRESSOR YETL"/>
    <property type="match status" value="1"/>
</dbReference>
<dbReference type="InterPro" id="IPR036388">
    <property type="entry name" value="WH-like_DNA-bd_sf"/>
</dbReference>
<gene>
    <name evidence="4" type="ORF">AVW13_11315</name>
</gene>
<feature type="region of interest" description="Disordered" evidence="2">
    <location>
        <begin position="199"/>
        <end position="219"/>
    </location>
</feature>
<dbReference type="GO" id="GO:0006950">
    <property type="term" value="P:response to stress"/>
    <property type="evidence" value="ECO:0007669"/>
    <property type="project" value="TreeGrafter"/>
</dbReference>
<dbReference type="SUPFAM" id="SSF46785">
    <property type="entry name" value="Winged helix' DNA-binding domain"/>
    <property type="match status" value="1"/>
</dbReference>
<reference evidence="5" key="1">
    <citation type="submission" date="2016-01" db="EMBL/GenBank/DDBJ databases">
        <title>Draft genome of Chromobacterium sp. F49.</title>
        <authorList>
            <person name="Hong K.W."/>
        </authorList>
    </citation>
    <scope>NUCLEOTIDE SEQUENCE [LARGE SCALE GENOMIC DNA]</scope>
    <source>
        <strain evidence="5">M40</strain>
    </source>
</reference>
<dbReference type="PROSITE" id="PS50995">
    <property type="entry name" value="HTH_MARR_2"/>
    <property type="match status" value="1"/>
</dbReference>
<protein>
    <submittedName>
        <fullName evidence="4">MarR family transcriptional regulator</fullName>
    </submittedName>
</protein>
<dbReference type="EMBL" id="LQQR01000017">
    <property type="protein sequence ID" value="KZE19764.1"/>
    <property type="molecule type" value="Genomic_DNA"/>
</dbReference>
<sequence>MGGRLTGCDGPRNDEAEWEQGVASEAVERSAVYDVDASDPQQSLVDRSGMDPADVEQITELMTAFGELRDTEQEISEASRRYMRLGATDMKALHYLIVCRHRDILGTPGGIAAHLTISPAATTKLLDRLERGGHITRAPHPHDRRAQTVSITQGTYASAMETVGRQQARRFHAAARLTRDEREVVIRFLRDTREEIALSGQSWAEADAESDSASDQPGT</sequence>
<feature type="region of interest" description="Disordered" evidence="2">
    <location>
        <begin position="1"/>
        <end position="50"/>
    </location>
</feature>
<dbReference type="AlphaFoldDB" id="A0AB34XRP9"/>
<dbReference type="Pfam" id="PF01047">
    <property type="entry name" value="MarR"/>
    <property type="match status" value="1"/>
</dbReference>
<name>A0AB34XRP9_9MICO</name>
<accession>A0AB34XRP9</accession>
<dbReference type="PRINTS" id="PR00598">
    <property type="entry name" value="HTHMARR"/>
</dbReference>
<dbReference type="SMART" id="SM00347">
    <property type="entry name" value="HTH_MARR"/>
    <property type="match status" value="1"/>
</dbReference>
<evidence type="ECO:0000313" key="5">
    <source>
        <dbReference type="Proteomes" id="UP000076612"/>
    </source>
</evidence>
<dbReference type="GO" id="GO:0003700">
    <property type="term" value="F:DNA-binding transcription factor activity"/>
    <property type="evidence" value="ECO:0007669"/>
    <property type="project" value="InterPro"/>
</dbReference>
<comment type="caution">
    <text evidence="4">The sequence shown here is derived from an EMBL/GenBank/DDBJ whole genome shotgun (WGS) entry which is preliminary data.</text>
</comment>
<feature type="coiled-coil region" evidence="1">
    <location>
        <begin position="61"/>
        <end position="88"/>
    </location>
</feature>
<dbReference type="InterPro" id="IPR036390">
    <property type="entry name" value="WH_DNA-bd_sf"/>
</dbReference>
<evidence type="ECO:0000256" key="1">
    <source>
        <dbReference type="SAM" id="Coils"/>
    </source>
</evidence>
<organism evidence="4 5">
    <name type="scientific">Brevibacterium casei</name>
    <dbReference type="NCBI Taxonomy" id="33889"/>
    <lineage>
        <taxon>Bacteria</taxon>
        <taxon>Bacillati</taxon>
        <taxon>Actinomycetota</taxon>
        <taxon>Actinomycetes</taxon>
        <taxon>Micrococcales</taxon>
        <taxon>Brevibacteriaceae</taxon>
        <taxon>Brevibacterium</taxon>
    </lineage>
</organism>
<keyword evidence="1" id="KW-0175">Coiled coil</keyword>
<dbReference type="InterPro" id="IPR000835">
    <property type="entry name" value="HTH_MarR-typ"/>
</dbReference>
<dbReference type="PANTHER" id="PTHR33164">
    <property type="entry name" value="TRANSCRIPTIONAL REGULATOR, MARR FAMILY"/>
    <property type="match status" value="1"/>
</dbReference>
<dbReference type="InterPro" id="IPR039422">
    <property type="entry name" value="MarR/SlyA-like"/>
</dbReference>
<evidence type="ECO:0000259" key="3">
    <source>
        <dbReference type="PROSITE" id="PS50995"/>
    </source>
</evidence>
<feature type="domain" description="HTH marR-type" evidence="3">
    <location>
        <begin position="54"/>
        <end position="194"/>
    </location>
</feature>
<dbReference type="Proteomes" id="UP000076612">
    <property type="component" value="Unassembled WGS sequence"/>
</dbReference>
<proteinExistence type="predicted"/>
<evidence type="ECO:0000313" key="4">
    <source>
        <dbReference type="EMBL" id="KZE19764.1"/>
    </source>
</evidence>
<dbReference type="Gene3D" id="1.10.10.10">
    <property type="entry name" value="Winged helix-like DNA-binding domain superfamily/Winged helix DNA-binding domain"/>
    <property type="match status" value="1"/>
</dbReference>